<dbReference type="Pfam" id="PF00563">
    <property type="entry name" value="EAL"/>
    <property type="match status" value="1"/>
</dbReference>
<dbReference type="PROSITE" id="PS50887">
    <property type="entry name" value="GGDEF"/>
    <property type="match status" value="1"/>
</dbReference>
<dbReference type="SMART" id="SM00267">
    <property type="entry name" value="GGDEF"/>
    <property type="match status" value="1"/>
</dbReference>
<dbReference type="GO" id="GO:0007165">
    <property type="term" value="P:signal transduction"/>
    <property type="evidence" value="ECO:0007669"/>
    <property type="project" value="InterPro"/>
</dbReference>
<evidence type="ECO:0000259" key="4">
    <source>
        <dbReference type="PROSITE" id="PS50887"/>
    </source>
</evidence>
<dbReference type="Proteomes" id="UP000264693">
    <property type="component" value="Chromosome"/>
</dbReference>
<dbReference type="Gene3D" id="3.30.70.270">
    <property type="match status" value="1"/>
</dbReference>
<evidence type="ECO:0000313" key="8">
    <source>
        <dbReference type="Proteomes" id="UP000264693"/>
    </source>
</evidence>
<keyword evidence="1" id="KW-0472">Membrane</keyword>
<dbReference type="SUPFAM" id="SSF55073">
    <property type="entry name" value="Nucleotide cyclase"/>
    <property type="match status" value="1"/>
</dbReference>
<keyword evidence="7" id="KW-1185">Reference proteome</keyword>
<proteinExistence type="predicted"/>
<reference evidence="5 8" key="3">
    <citation type="submission" date="2018-08" db="EMBL/GenBank/DDBJ databases">
        <title>Complete genome of the Arcobacter marinus type strain JCM 15502.</title>
        <authorList>
            <person name="Miller W.G."/>
            <person name="Yee E."/>
            <person name="Huynh S."/>
            <person name="Parker C.T."/>
        </authorList>
    </citation>
    <scope>NUCLEOTIDE SEQUENCE [LARGE SCALE GENOMIC DNA]</scope>
    <source>
        <strain evidence="5 8">JCM 15502</strain>
    </source>
</reference>
<dbReference type="SMART" id="SM00304">
    <property type="entry name" value="HAMP"/>
    <property type="match status" value="1"/>
</dbReference>
<gene>
    <name evidence="5" type="ORF">AMRN_2706</name>
    <name evidence="6" type="ORF">CPH92_00615</name>
</gene>
<evidence type="ECO:0000259" key="2">
    <source>
        <dbReference type="PROSITE" id="PS50883"/>
    </source>
</evidence>
<feature type="transmembrane region" description="Helical" evidence="1">
    <location>
        <begin position="177"/>
        <end position="197"/>
    </location>
</feature>
<sequence>MEKAITYKNLITKIILLTLVITLSVAFIYGEYLKRDAIEKLTKIDAKKTSKLVFQSLYSAMEKGWTKEDLKNIIDRINTIDDEMIVNVYRSPIVAEVYGDIKSDAKARKANPFVKQALKSEEVLNIIDDSMIQFFYPIIAEQQCLKCHTNAKEDDVLGVIDISYPINDLKISLSTMINFFALFIVMFSLIVFLSLYFEFDKYLVKPIKIFVDKINDISENKDIKQRVKIDNKIKEITSMQKVFNNMLDSLEYQFYNDELTDLPNRKKLLEIVNGDKYASLMLINIDKFQEINDLYGDEVGNELLVYISNILEENSPKSSTLFKLHADEYALYYEQDLSLEELKSLALYLIESIEKNAFVVKEDNEAHVNVSIGIALGNEALLTNADIALKIAKRKRQKFILYDSSMKIEHEYEQNLKWGKKIKDAIKEDRFIPLFQPIVDTKTQEVVKYESLIRMVDKNGELISPIHFLNLAKKNKLYPQLTMIMIKKTFEVLSKIDKKISINLNVDDILNKEVYDYIIKHLKVSNSGQRVVFELIESEGIENFDEVLNFIEDVKHYGCQISIDDFGTGYSNFEYLMKLKVDYIKIDASMIRDIDTNRNSQMVTETIIDFANKMGIETIAEFIHSKNVYEKVKEIGIHYSQGYYFGEPTSLD</sequence>
<protein>
    <submittedName>
        <fullName evidence="5 6">Diguanylate cyclase</fullName>
    </submittedName>
</protein>
<dbReference type="CDD" id="cd01948">
    <property type="entry name" value="EAL"/>
    <property type="match status" value="1"/>
</dbReference>
<name>A0A347TP76_9BACT</name>
<reference evidence="6" key="2">
    <citation type="submission" date="2017-09" db="EMBL/GenBank/DDBJ databases">
        <authorList>
            <person name="Perez-Cataluna A."/>
            <person name="Figueras M.J."/>
            <person name="Salas-Masso N."/>
        </authorList>
    </citation>
    <scope>NUCLEOTIDE SEQUENCE</scope>
    <source>
        <strain evidence="6">CECT 7727</strain>
    </source>
</reference>
<feature type="domain" description="GGDEF" evidence="4">
    <location>
        <begin position="276"/>
        <end position="404"/>
    </location>
</feature>
<feature type="domain" description="HAMP" evidence="3">
    <location>
        <begin position="201"/>
        <end position="255"/>
    </location>
</feature>
<dbReference type="InterPro" id="IPR029787">
    <property type="entry name" value="Nucleotide_cyclase"/>
</dbReference>
<dbReference type="InterPro" id="IPR000160">
    <property type="entry name" value="GGDEF_dom"/>
</dbReference>
<dbReference type="PROSITE" id="PS50885">
    <property type="entry name" value="HAMP"/>
    <property type="match status" value="1"/>
</dbReference>
<evidence type="ECO:0000313" key="6">
    <source>
        <dbReference type="EMBL" id="PHO16669.1"/>
    </source>
</evidence>
<dbReference type="NCBIfam" id="TIGR00254">
    <property type="entry name" value="GGDEF"/>
    <property type="match status" value="1"/>
</dbReference>
<dbReference type="CDD" id="cd01949">
    <property type="entry name" value="GGDEF"/>
    <property type="match status" value="1"/>
</dbReference>
<dbReference type="KEGG" id="amar:AMRN_2706"/>
<dbReference type="InterPro" id="IPR035919">
    <property type="entry name" value="EAL_sf"/>
</dbReference>
<dbReference type="InterPro" id="IPR001633">
    <property type="entry name" value="EAL_dom"/>
</dbReference>
<dbReference type="GO" id="GO:0071111">
    <property type="term" value="F:cyclic-guanylate-specific phosphodiesterase activity"/>
    <property type="evidence" value="ECO:0007669"/>
    <property type="project" value="InterPro"/>
</dbReference>
<reference evidence="7" key="1">
    <citation type="submission" date="2017-09" db="EMBL/GenBank/DDBJ databases">
        <title>Arcobacter canalis sp. nov., a new species isolated from a water canal contaminated with urban sewage.</title>
        <authorList>
            <person name="Perez-Cataluna A."/>
            <person name="Salas-Masso N."/>
            <person name="Figueras M.J."/>
        </authorList>
    </citation>
    <scope>NUCLEOTIDE SEQUENCE [LARGE SCALE GENOMIC DNA]</scope>
    <source>
        <strain evidence="7">CECT 7727</strain>
    </source>
</reference>
<dbReference type="AlphaFoldDB" id="A0A347TP76"/>
<dbReference type="InterPro" id="IPR043128">
    <property type="entry name" value="Rev_trsase/Diguanyl_cyclase"/>
</dbReference>
<dbReference type="GO" id="GO:0016020">
    <property type="term" value="C:membrane"/>
    <property type="evidence" value="ECO:0007669"/>
    <property type="project" value="InterPro"/>
</dbReference>
<dbReference type="PANTHER" id="PTHR33121:SF71">
    <property type="entry name" value="OXYGEN SENSOR PROTEIN DOSP"/>
    <property type="match status" value="1"/>
</dbReference>
<dbReference type="Gene3D" id="3.20.20.450">
    <property type="entry name" value="EAL domain"/>
    <property type="match status" value="1"/>
</dbReference>
<dbReference type="SMART" id="SM00052">
    <property type="entry name" value="EAL"/>
    <property type="match status" value="1"/>
</dbReference>
<evidence type="ECO:0000313" key="5">
    <source>
        <dbReference type="EMBL" id="AXX88404.1"/>
    </source>
</evidence>
<accession>A0A347TP76</accession>
<dbReference type="EMBL" id="CP032101">
    <property type="protein sequence ID" value="AXX88404.1"/>
    <property type="molecule type" value="Genomic_DNA"/>
</dbReference>
<evidence type="ECO:0000259" key="3">
    <source>
        <dbReference type="PROSITE" id="PS50885"/>
    </source>
</evidence>
<dbReference type="Proteomes" id="UP000224740">
    <property type="component" value="Unassembled WGS sequence"/>
</dbReference>
<feature type="domain" description="EAL" evidence="2">
    <location>
        <begin position="415"/>
        <end position="652"/>
    </location>
</feature>
<dbReference type="Gene3D" id="3.30.450.290">
    <property type="match status" value="1"/>
</dbReference>
<dbReference type="PROSITE" id="PS50883">
    <property type="entry name" value="EAL"/>
    <property type="match status" value="1"/>
</dbReference>
<keyword evidence="1" id="KW-0812">Transmembrane</keyword>
<feature type="transmembrane region" description="Helical" evidence="1">
    <location>
        <begin position="14"/>
        <end position="33"/>
    </location>
</feature>
<dbReference type="InterPro" id="IPR003660">
    <property type="entry name" value="HAMP_dom"/>
</dbReference>
<dbReference type="PANTHER" id="PTHR33121">
    <property type="entry name" value="CYCLIC DI-GMP PHOSPHODIESTERASE PDEF"/>
    <property type="match status" value="1"/>
</dbReference>
<dbReference type="EMBL" id="NXAO01000002">
    <property type="protein sequence ID" value="PHO16669.1"/>
    <property type="molecule type" value="Genomic_DNA"/>
</dbReference>
<organism evidence="5 8">
    <name type="scientific">Malaciobacter marinus</name>
    <dbReference type="NCBI Taxonomy" id="505249"/>
    <lineage>
        <taxon>Bacteria</taxon>
        <taxon>Pseudomonadati</taxon>
        <taxon>Campylobacterota</taxon>
        <taxon>Epsilonproteobacteria</taxon>
        <taxon>Campylobacterales</taxon>
        <taxon>Arcobacteraceae</taxon>
        <taxon>Malaciobacter</taxon>
    </lineage>
</organism>
<dbReference type="Gene3D" id="6.10.340.10">
    <property type="match status" value="1"/>
</dbReference>
<keyword evidence="1" id="KW-1133">Transmembrane helix</keyword>
<dbReference type="RefSeq" id="WP_099309885.1">
    <property type="nucleotide sequence ID" value="NZ_CP032101.1"/>
</dbReference>
<dbReference type="SUPFAM" id="SSF141868">
    <property type="entry name" value="EAL domain-like"/>
    <property type="match status" value="1"/>
</dbReference>
<evidence type="ECO:0000256" key="1">
    <source>
        <dbReference type="SAM" id="Phobius"/>
    </source>
</evidence>
<evidence type="ECO:0000313" key="7">
    <source>
        <dbReference type="Proteomes" id="UP000224740"/>
    </source>
</evidence>
<dbReference type="InterPro" id="IPR050706">
    <property type="entry name" value="Cyclic-di-GMP_PDE-like"/>
</dbReference>
<dbReference type="Pfam" id="PF00990">
    <property type="entry name" value="GGDEF"/>
    <property type="match status" value="1"/>
</dbReference>